<keyword evidence="3" id="KW-1185">Reference proteome</keyword>
<reference evidence="2 3" key="1">
    <citation type="journal article" date="2020" name="Microorganisms">
        <title>Osmotic Adaptation and Compatible Solute Biosynthesis of Phototrophic Bacteria as Revealed from Genome Analyses.</title>
        <authorList>
            <person name="Imhoff J.F."/>
            <person name="Rahn T."/>
            <person name="Kunzel S."/>
            <person name="Keller A."/>
            <person name="Neulinger S.C."/>
        </authorList>
    </citation>
    <scope>NUCLEOTIDE SEQUENCE [LARGE SCALE GENOMIC DNA]</scope>
    <source>
        <strain evidence="2 3">DSM 15116</strain>
    </source>
</reference>
<evidence type="ECO:0000313" key="2">
    <source>
        <dbReference type="EMBL" id="MBK1727280.1"/>
    </source>
</evidence>
<evidence type="ECO:0000256" key="1">
    <source>
        <dbReference type="SAM" id="MobiDB-lite"/>
    </source>
</evidence>
<dbReference type="Pfam" id="PF05258">
    <property type="entry name" value="DciA"/>
    <property type="match status" value="1"/>
</dbReference>
<sequence>MGVFAPGACTLLAPPTTRSRRQRSVTAKPRKFNPAAPSKREGSLHRLAPRLAQRPGPLRAVVDHARELERLTRRLQRAAPEAVRGRWRLARLDPEEIVILAESSAWATRLRFLAPQLQDAAERLGGRRPQRVTVRVAPSAPQPRVGAGRGVPESDKK</sequence>
<dbReference type="Proteomes" id="UP000738126">
    <property type="component" value="Unassembled WGS sequence"/>
</dbReference>
<name>A0ABS1E6Z1_9GAMM</name>
<feature type="region of interest" description="Disordered" evidence="1">
    <location>
        <begin position="12"/>
        <end position="44"/>
    </location>
</feature>
<feature type="compositionally biased region" description="Basic residues" evidence="1">
    <location>
        <begin position="18"/>
        <end position="31"/>
    </location>
</feature>
<evidence type="ECO:0000313" key="3">
    <source>
        <dbReference type="Proteomes" id="UP000738126"/>
    </source>
</evidence>
<proteinExistence type="predicted"/>
<evidence type="ECO:0008006" key="4">
    <source>
        <dbReference type="Google" id="ProtNLM"/>
    </source>
</evidence>
<protein>
    <recommendedName>
        <fullName evidence="4">DUF721 domain-containing protein</fullName>
    </recommendedName>
</protein>
<accession>A0ABS1E6Z1</accession>
<organism evidence="2 3">
    <name type="scientific">Halorhodospira neutriphila</name>
    <dbReference type="NCBI Taxonomy" id="168379"/>
    <lineage>
        <taxon>Bacteria</taxon>
        <taxon>Pseudomonadati</taxon>
        <taxon>Pseudomonadota</taxon>
        <taxon>Gammaproteobacteria</taxon>
        <taxon>Chromatiales</taxon>
        <taxon>Ectothiorhodospiraceae</taxon>
        <taxon>Halorhodospira</taxon>
    </lineage>
</organism>
<comment type="caution">
    <text evidence="2">The sequence shown here is derived from an EMBL/GenBank/DDBJ whole genome shotgun (WGS) entry which is preliminary data.</text>
</comment>
<dbReference type="InterPro" id="IPR007922">
    <property type="entry name" value="DciA-like"/>
</dbReference>
<dbReference type="EMBL" id="NRSH01000123">
    <property type="protein sequence ID" value="MBK1727280.1"/>
    <property type="molecule type" value="Genomic_DNA"/>
</dbReference>
<gene>
    <name evidence="2" type="ORF">CKO13_09670</name>
</gene>
<feature type="region of interest" description="Disordered" evidence="1">
    <location>
        <begin position="122"/>
        <end position="157"/>
    </location>
</feature>